<evidence type="ECO:0000313" key="2">
    <source>
        <dbReference type="Proteomes" id="UP001633002"/>
    </source>
</evidence>
<dbReference type="PANTHER" id="PTHR36338:SF1">
    <property type="entry name" value="OS02G0495900 PROTEIN"/>
    <property type="match status" value="1"/>
</dbReference>
<reference evidence="1 2" key="1">
    <citation type="submission" date="2024-09" db="EMBL/GenBank/DDBJ databases">
        <title>Chromosome-scale assembly of Riccia sorocarpa.</title>
        <authorList>
            <person name="Paukszto L."/>
        </authorList>
    </citation>
    <scope>NUCLEOTIDE SEQUENCE [LARGE SCALE GENOMIC DNA]</scope>
    <source>
        <strain evidence="1">LP-2024</strain>
        <tissue evidence="1">Aerial parts of the thallus</tissue>
    </source>
</reference>
<organism evidence="1 2">
    <name type="scientific">Riccia sorocarpa</name>
    <dbReference type="NCBI Taxonomy" id="122646"/>
    <lineage>
        <taxon>Eukaryota</taxon>
        <taxon>Viridiplantae</taxon>
        <taxon>Streptophyta</taxon>
        <taxon>Embryophyta</taxon>
        <taxon>Marchantiophyta</taxon>
        <taxon>Marchantiopsida</taxon>
        <taxon>Marchantiidae</taxon>
        <taxon>Marchantiales</taxon>
        <taxon>Ricciaceae</taxon>
        <taxon>Riccia</taxon>
    </lineage>
</organism>
<dbReference type="Proteomes" id="UP001633002">
    <property type="component" value="Unassembled WGS sequence"/>
</dbReference>
<comment type="caution">
    <text evidence="1">The sequence shown here is derived from an EMBL/GenBank/DDBJ whole genome shotgun (WGS) entry which is preliminary data.</text>
</comment>
<dbReference type="EMBL" id="JBJQOH010000004">
    <property type="protein sequence ID" value="KAL3688589.1"/>
    <property type="molecule type" value="Genomic_DNA"/>
</dbReference>
<dbReference type="PANTHER" id="PTHR36338">
    <property type="entry name" value="OS02G0495900 PROTEIN"/>
    <property type="match status" value="1"/>
</dbReference>
<sequence length="170" mass="19281">MSYIYEKSAIWRWVVASGRSSRSFMLAFAGICFVLPIAVGQLTMNATSYNDGKLEKELLKRGREDSLVMGKVNKERLAQLLGEIQRKENTEDRYKAALRGETLTGTPEARIRGGGGSSVSQFFRLEELTDIHEPPGSCSCELRVYDEALYQLHWQLHTSELREQTLNFSL</sequence>
<evidence type="ECO:0000313" key="1">
    <source>
        <dbReference type="EMBL" id="KAL3688589.1"/>
    </source>
</evidence>
<keyword evidence="2" id="KW-1185">Reference proteome</keyword>
<gene>
    <name evidence="1" type="ORF">R1sor_014898</name>
</gene>
<dbReference type="AlphaFoldDB" id="A0ABD3HDK2"/>
<protein>
    <submittedName>
        <fullName evidence="1">Uncharacterized protein</fullName>
    </submittedName>
</protein>
<name>A0ABD3HDK2_9MARC</name>
<proteinExistence type="predicted"/>
<accession>A0ABD3HDK2</accession>